<name>A0A0H1R2M6_9HYPH</name>
<reference evidence="2 3" key="1">
    <citation type="submission" date="2015-05" db="EMBL/GenBank/DDBJ databases">
        <title>Draft genome sequence of Microvirga vignae strain BR3299, a novel nitrogen fixing bacteria isolated from Brazil semi-aired region.</title>
        <authorList>
            <person name="Zilli J.E."/>
            <person name="Passos S.R."/>
            <person name="Leite J."/>
            <person name="Baldani J.I."/>
            <person name="Xavier G.R."/>
            <person name="Rumjaneck N.G."/>
            <person name="Simoes-Araujo J.L."/>
        </authorList>
    </citation>
    <scope>NUCLEOTIDE SEQUENCE [LARGE SCALE GENOMIC DNA]</scope>
    <source>
        <strain evidence="2 3">BR3299</strain>
    </source>
</reference>
<evidence type="ECO:0000256" key="1">
    <source>
        <dbReference type="SAM" id="MobiDB-lite"/>
    </source>
</evidence>
<dbReference type="AlphaFoldDB" id="A0A0H1R2M6"/>
<dbReference type="RefSeq" id="WP_047192954.1">
    <property type="nucleotide sequence ID" value="NZ_LCYG01000157.1"/>
</dbReference>
<evidence type="ECO:0000313" key="2">
    <source>
        <dbReference type="EMBL" id="KLK89445.1"/>
    </source>
</evidence>
<dbReference type="OrthoDB" id="8020880at2"/>
<accession>A0A0H1R2M6</accession>
<sequence length="62" mass="6924">MPRSRHRSRAQLTLALEPRKAQPPVAPTLKGIVEALAELLLDAAQAERPTRQGGFHERPDHH</sequence>
<feature type="region of interest" description="Disordered" evidence="1">
    <location>
        <begin position="1"/>
        <end position="22"/>
    </location>
</feature>
<comment type="caution">
    <text evidence="2">The sequence shown here is derived from an EMBL/GenBank/DDBJ whole genome shotgun (WGS) entry which is preliminary data.</text>
</comment>
<keyword evidence="3" id="KW-1185">Reference proteome</keyword>
<protein>
    <submittedName>
        <fullName evidence="2">Uncharacterized protein</fullName>
    </submittedName>
</protein>
<dbReference type="EMBL" id="LCYG01000157">
    <property type="protein sequence ID" value="KLK89445.1"/>
    <property type="molecule type" value="Genomic_DNA"/>
</dbReference>
<gene>
    <name evidence="2" type="ORF">AA309_31405</name>
</gene>
<proteinExistence type="predicted"/>
<evidence type="ECO:0000313" key="3">
    <source>
        <dbReference type="Proteomes" id="UP000035489"/>
    </source>
</evidence>
<organism evidence="2 3">
    <name type="scientific">Microvirga vignae</name>
    <dbReference type="NCBI Taxonomy" id="1225564"/>
    <lineage>
        <taxon>Bacteria</taxon>
        <taxon>Pseudomonadati</taxon>
        <taxon>Pseudomonadota</taxon>
        <taxon>Alphaproteobacteria</taxon>
        <taxon>Hyphomicrobiales</taxon>
        <taxon>Methylobacteriaceae</taxon>
        <taxon>Microvirga</taxon>
    </lineage>
</organism>
<dbReference type="Proteomes" id="UP000035489">
    <property type="component" value="Unassembled WGS sequence"/>
</dbReference>